<dbReference type="KEGG" id="ksn:43590203"/>
<dbReference type="EMBL" id="CP144055">
    <property type="protein sequence ID" value="WWD18323.1"/>
    <property type="molecule type" value="Genomic_DNA"/>
</dbReference>
<dbReference type="InterPro" id="IPR048661">
    <property type="entry name" value="CPL1-like"/>
</dbReference>
<accession>A0A5M6BVC1</accession>
<evidence type="ECO:0000313" key="2">
    <source>
        <dbReference type="Proteomes" id="UP000322225"/>
    </source>
</evidence>
<dbReference type="InterPro" id="IPR038955">
    <property type="entry name" value="PriA/CPL1_fungi"/>
</dbReference>
<evidence type="ECO:0000313" key="1">
    <source>
        <dbReference type="EMBL" id="WWD18323.1"/>
    </source>
</evidence>
<dbReference type="PANTHER" id="PTHR35192:SF2">
    <property type="entry name" value="APPLE DOMAIN-CONTAINING PROTEIN"/>
    <property type="match status" value="1"/>
</dbReference>
<name>A0A5M6BVC1_9TREE</name>
<dbReference type="PANTHER" id="PTHR35192">
    <property type="entry name" value="PROTEIN, PUTATIVE-RELATED"/>
    <property type="match status" value="1"/>
</dbReference>
<reference evidence="1" key="2">
    <citation type="submission" date="2024-01" db="EMBL/GenBank/DDBJ databases">
        <title>Comparative genomics of Cryptococcus and Kwoniella reveals pathogenesis evolution and contrasting modes of karyotype evolution via chromosome fusion or intercentromeric recombination.</title>
        <authorList>
            <person name="Coelho M.A."/>
            <person name="David-Palma M."/>
            <person name="Shea T."/>
            <person name="Bowers K."/>
            <person name="McGinley-Smith S."/>
            <person name="Mohammad A.W."/>
            <person name="Gnirke A."/>
            <person name="Yurkov A.M."/>
            <person name="Nowrousian M."/>
            <person name="Sun S."/>
            <person name="Cuomo C.A."/>
            <person name="Heitman J."/>
        </authorList>
    </citation>
    <scope>NUCLEOTIDE SEQUENCE</scope>
    <source>
        <strain evidence="1">CBS 12478</strain>
    </source>
</reference>
<sequence length="295" mass="31083">MYSYIHLAIPALIALLPNLVQAGPNVFPVGCVSPSGVPANAIAYDGATSKDECTAGCSDNNFPYTFWSDGALTQCYCAIEGPVSPASTYQDAYDRAQCISSFNYNVNFIGLDYGFDYCLNPQEFGEGATGFSQLSDAFNACKNVQYTVAIPVSGGYAVYCLESEDEIGIAKCSSTSAYSFSHAIAVSPSGIPGRKRRELLRRARLVPEFCPKGLTPCAVAGSDSYECIDTNLELESCGGCTNGLYQDYSHNATIGVDCSTIPGVASGAVTCQSGECSALACKSGWTLQHGTCVIV</sequence>
<protein>
    <submittedName>
        <fullName evidence="1">Uncharacterized protein</fullName>
    </submittedName>
</protein>
<proteinExistence type="predicted"/>
<organism evidence="1 2">
    <name type="scientific">Kwoniella shandongensis</name>
    <dbReference type="NCBI Taxonomy" id="1734106"/>
    <lineage>
        <taxon>Eukaryota</taxon>
        <taxon>Fungi</taxon>
        <taxon>Dikarya</taxon>
        <taxon>Basidiomycota</taxon>
        <taxon>Agaricomycotina</taxon>
        <taxon>Tremellomycetes</taxon>
        <taxon>Tremellales</taxon>
        <taxon>Cryptococcaceae</taxon>
        <taxon>Kwoniella</taxon>
    </lineage>
</organism>
<dbReference type="AlphaFoldDB" id="A0A5M6BVC1"/>
<keyword evidence="2" id="KW-1185">Reference proteome</keyword>
<dbReference type="GeneID" id="43590203"/>
<reference evidence="1" key="1">
    <citation type="submission" date="2017-08" db="EMBL/GenBank/DDBJ databases">
        <authorList>
            <person name="Cuomo C."/>
            <person name="Billmyre B."/>
            <person name="Heitman J."/>
        </authorList>
    </citation>
    <scope>NUCLEOTIDE SEQUENCE</scope>
    <source>
        <strain evidence="1">CBS 12478</strain>
    </source>
</reference>
<dbReference type="OrthoDB" id="439917at2759"/>
<dbReference type="Proteomes" id="UP000322225">
    <property type="component" value="Chromosome 5"/>
</dbReference>
<dbReference type="Pfam" id="PF21671">
    <property type="entry name" value="CPL1-like"/>
    <property type="match status" value="1"/>
</dbReference>
<gene>
    <name evidence="1" type="ORF">CI109_102773</name>
</gene>
<dbReference type="RefSeq" id="XP_031859631.1">
    <property type="nucleotide sequence ID" value="XM_032006050.1"/>
</dbReference>